<dbReference type="InterPro" id="IPR036366">
    <property type="entry name" value="PGBDSf"/>
</dbReference>
<evidence type="ECO:0000313" key="2">
    <source>
        <dbReference type="EMBL" id="PCC83655.1"/>
    </source>
</evidence>
<dbReference type="Proteomes" id="UP000218690">
    <property type="component" value="Unassembled WGS sequence"/>
</dbReference>
<dbReference type="InterPro" id="IPR002508">
    <property type="entry name" value="MurNAc-LAA_cat"/>
</dbReference>
<feature type="domain" description="MurNAc-LAA" evidence="1">
    <location>
        <begin position="252"/>
        <end position="367"/>
    </location>
</feature>
<sequence>MNRVLQVGDQSVRVAEARATLARLGLMKDYRGALSDWKQQKYSETEKVFDAELSEVIKAFQQSRGIVPTGVIDDLTLRELRQASYSLGARVLTYEPGNVLVGDDVAQLQQQLQELGFYQNRVDGHFGPDTHAALMEYQLNSGLQKDGVCGPTTINALNLLGRRITGGSAHNIQERERVRNAGPQLAGKRVVIDPALGGAEKGIKVKGRFGDVTEEELLWDLAERVAGRMIAAGMETIISRPRTDNPSVKDRADLANAFDADLVISLACDRYPNEKANGIATFYFGSEIGSSSLIGETLSGFIQREIVARTPLQNCWNHGRTWDLLRLTQMPVVQVVLGYLTNPGDVEVLTTSAKRDDIAEAIVVSVKRLYLLDDDDAVTGTYKFSELLRAEEA</sequence>
<name>A0A2A4AIS2_9CORY</name>
<dbReference type="Gene3D" id="1.10.101.10">
    <property type="entry name" value="PGBD-like superfamily/PGBD"/>
    <property type="match status" value="2"/>
</dbReference>
<dbReference type="GO" id="GO:0009253">
    <property type="term" value="P:peptidoglycan catabolic process"/>
    <property type="evidence" value="ECO:0007669"/>
    <property type="project" value="InterPro"/>
</dbReference>
<protein>
    <submittedName>
        <fullName evidence="2">N-acetylmuramoyl-L-alanine amidase</fullName>
    </submittedName>
</protein>
<dbReference type="AlphaFoldDB" id="A0A2A4AIS2"/>
<dbReference type="Pfam" id="PF01520">
    <property type="entry name" value="Amidase_3"/>
    <property type="match status" value="1"/>
</dbReference>
<dbReference type="Pfam" id="PF01471">
    <property type="entry name" value="PG_binding_1"/>
    <property type="match status" value="2"/>
</dbReference>
<dbReference type="SUPFAM" id="SSF53187">
    <property type="entry name" value="Zn-dependent exopeptidases"/>
    <property type="match status" value="1"/>
</dbReference>
<dbReference type="PANTHER" id="PTHR30032">
    <property type="entry name" value="N-ACETYLMURAMOYL-L-ALANINE AMIDASE-RELATED"/>
    <property type="match status" value="1"/>
</dbReference>
<dbReference type="InterPro" id="IPR002477">
    <property type="entry name" value="Peptidoglycan-bd-like"/>
</dbReference>
<dbReference type="SUPFAM" id="SSF47090">
    <property type="entry name" value="PGBD-like"/>
    <property type="match status" value="2"/>
</dbReference>
<dbReference type="CDD" id="cd02696">
    <property type="entry name" value="MurNAc-LAA"/>
    <property type="match status" value="1"/>
</dbReference>
<comment type="caution">
    <text evidence="2">The sequence shown here is derived from an EMBL/GenBank/DDBJ whole genome shotgun (WGS) entry which is preliminary data.</text>
</comment>
<dbReference type="GO" id="GO:0008745">
    <property type="term" value="F:N-acetylmuramoyl-L-alanine amidase activity"/>
    <property type="evidence" value="ECO:0007669"/>
    <property type="project" value="InterPro"/>
</dbReference>
<dbReference type="Gene3D" id="3.40.630.40">
    <property type="entry name" value="Zn-dependent exopeptidases"/>
    <property type="match status" value="1"/>
</dbReference>
<dbReference type="InterPro" id="IPR036365">
    <property type="entry name" value="PGBD-like_sf"/>
</dbReference>
<proteinExistence type="predicted"/>
<dbReference type="PANTHER" id="PTHR30032:SF1">
    <property type="entry name" value="N-ACETYLMURAMOYL-L-ALANINE AMIDASE LYTC"/>
    <property type="match status" value="1"/>
</dbReference>
<dbReference type="InterPro" id="IPR051922">
    <property type="entry name" value="Bact_Sporulation_Assoc"/>
</dbReference>
<dbReference type="EMBL" id="NWBP01000010">
    <property type="protein sequence ID" value="PCC83655.1"/>
    <property type="molecule type" value="Genomic_DNA"/>
</dbReference>
<organism evidence="2 3">
    <name type="scientific">Corynebacterium accolens</name>
    <dbReference type="NCBI Taxonomy" id="38284"/>
    <lineage>
        <taxon>Bacteria</taxon>
        <taxon>Bacillati</taxon>
        <taxon>Actinomycetota</taxon>
        <taxon>Actinomycetes</taxon>
        <taxon>Mycobacteriales</taxon>
        <taxon>Corynebacteriaceae</taxon>
        <taxon>Corynebacterium</taxon>
    </lineage>
</organism>
<evidence type="ECO:0000313" key="3">
    <source>
        <dbReference type="Proteomes" id="UP000218690"/>
    </source>
</evidence>
<evidence type="ECO:0000259" key="1">
    <source>
        <dbReference type="SMART" id="SM00646"/>
    </source>
</evidence>
<reference evidence="2 3" key="1">
    <citation type="submission" date="2017-09" db="EMBL/GenBank/DDBJ databases">
        <title>Draft Genome Sequence of Corynebacterium accolens AH4003.</title>
        <authorList>
            <person name="Chen Y."/>
            <person name="Oosthuysen W.F."/>
            <person name="Kelley S."/>
            <person name="Horswill A."/>
        </authorList>
    </citation>
    <scope>NUCLEOTIDE SEQUENCE [LARGE SCALE GENOMIC DNA]</scope>
    <source>
        <strain evidence="2 3">AH4003</strain>
    </source>
</reference>
<dbReference type="SMART" id="SM00646">
    <property type="entry name" value="Ami_3"/>
    <property type="match status" value="1"/>
</dbReference>
<accession>A0A2A4AIS2</accession>
<gene>
    <name evidence="2" type="ORF">COM45_02575</name>
</gene>